<evidence type="ECO:0000256" key="1">
    <source>
        <dbReference type="ARBA" id="ARBA00022723"/>
    </source>
</evidence>
<dbReference type="SMART" id="SM00105">
    <property type="entry name" value="ArfGap"/>
    <property type="match status" value="1"/>
</dbReference>
<keyword evidence="3 5" id="KW-0863">Zinc-finger</keyword>
<dbReference type="InterPro" id="IPR052248">
    <property type="entry name" value="Arf-GAP_FG-repeat_protein"/>
</dbReference>
<feature type="compositionally biased region" description="Polar residues" evidence="6">
    <location>
        <begin position="498"/>
        <end position="511"/>
    </location>
</feature>
<dbReference type="CDD" id="cd08838">
    <property type="entry name" value="ArfGap_AGFG"/>
    <property type="match status" value="1"/>
</dbReference>
<feature type="region of interest" description="Disordered" evidence="6">
    <location>
        <begin position="1"/>
        <end position="33"/>
    </location>
</feature>
<evidence type="ECO:0000256" key="3">
    <source>
        <dbReference type="ARBA" id="ARBA00022771"/>
    </source>
</evidence>
<dbReference type="InterPro" id="IPR038508">
    <property type="entry name" value="ArfGAP_dom_sf"/>
</dbReference>
<dbReference type="GO" id="GO:0005096">
    <property type="term" value="F:GTPase activator activity"/>
    <property type="evidence" value="ECO:0007669"/>
    <property type="project" value="InterPro"/>
</dbReference>
<dbReference type="InterPro" id="IPR037278">
    <property type="entry name" value="ARFGAP/RecO"/>
</dbReference>
<dbReference type="GO" id="GO:0008270">
    <property type="term" value="F:zinc ion binding"/>
    <property type="evidence" value="ECO:0007669"/>
    <property type="project" value="UniProtKB-KW"/>
</dbReference>
<accession>A0A7S4AUX1</accession>
<dbReference type="SUPFAM" id="SSF57863">
    <property type="entry name" value="ArfGap/RecO-like zinc finger"/>
    <property type="match status" value="1"/>
</dbReference>
<dbReference type="PANTHER" id="PTHR46134:SF3">
    <property type="entry name" value="ARFGAP WITH FG REPEATS 1"/>
    <property type="match status" value="1"/>
</dbReference>
<keyword evidence="2" id="KW-0677">Repeat</keyword>
<dbReference type="PANTHER" id="PTHR46134">
    <property type="entry name" value="DRONGO, ISOFORM F"/>
    <property type="match status" value="1"/>
</dbReference>
<dbReference type="GO" id="GO:0005737">
    <property type="term" value="C:cytoplasm"/>
    <property type="evidence" value="ECO:0007669"/>
    <property type="project" value="TreeGrafter"/>
</dbReference>
<feature type="compositionally biased region" description="Polar residues" evidence="6">
    <location>
        <begin position="9"/>
        <end position="18"/>
    </location>
</feature>
<dbReference type="InterPro" id="IPR001164">
    <property type="entry name" value="ArfGAP_dom"/>
</dbReference>
<feature type="compositionally biased region" description="Low complexity" evidence="6">
    <location>
        <begin position="703"/>
        <end position="716"/>
    </location>
</feature>
<name>A0A7S4AUX1_9STRA</name>
<feature type="region of interest" description="Disordered" evidence="6">
    <location>
        <begin position="116"/>
        <end position="135"/>
    </location>
</feature>
<dbReference type="GO" id="GO:0016020">
    <property type="term" value="C:membrane"/>
    <property type="evidence" value="ECO:0007669"/>
    <property type="project" value="TreeGrafter"/>
</dbReference>
<feature type="compositionally biased region" description="Polar residues" evidence="6">
    <location>
        <begin position="224"/>
        <end position="244"/>
    </location>
</feature>
<feature type="region of interest" description="Disordered" evidence="6">
    <location>
        <begin position="926"/>
        <end position="959"/>
    </location>
</feature>
<dbReference type="PROSITE" id="PS50115">
    <property type="entry name" value="ARFGAP"/>
    <property type="match status" value="1"/>
</dbReference>
<feature type="compositionally biased region" description="Polar residues" evidence="6">
    <location>
        <begin position="159"/>
        <end position="182"/>
    </location>
</feature>
<feature type="compositionally biased region" description="Low complexity" evidence="6">
    <location>
        <begin position="382"/>
        <end position="394"/>
    </location>
</feature>
<dbReference type="Gene3D" id="1.10.220.150">
    <property type="entry name" value="Arf GTPase activating protein"/>
    <property type="match status" value="1"/>
</dbReference>
<proteinExistence type="predicted"/>
<dbReference type="AlphaFoldDB" id="A0A7S4AUX1"/>
<feature type="domain" description="Arf-GAP" evidence="7">
    <location>
        <begin position="27"/>
        <end position="155"/>
    </location>
</feature>
<evidence type="ECO:0000256" key="6">
    <source>
        <dbReference type="SAM" id="MobiDB-lite"/>
    </source>
</evidence>
<gene>
    <name evidence="8" type="ORF">PAUS00366_LOCUS19894</name>
</gene>
<feature type="compositionally biased region" description="Low complexity" evidence="6">
    <location>
        <begin position="726"/>
        <end position="847"/>
    </location>
</feature>
<feature type="compositionally biased region" description="Polar residues" evidence="6">
    <location>
        <begin position="331"/>
        <end position="345"/>
    </location>
</feature>
<feature type="compositionally biased region" description="Low complexity" evidence="6">
    <location>
        <begin position="678"/>
        <end position="690"/>
    </location>
</feature>
<evidence type="ECO:0000313" key="8">
    <source>
        <dbReference type="EMBL" id="CAE0727134.1"/>
    </source>
</evidence>
<sequence length="959" mass="104581">MLKPPGSARATSRSSSKYASGRRKTMESPTDQLRKIAKRDPSNKKCCDCQAKIPQCINLSVGSFICMTCSGLHREINSKIKSLGHSTFTEGEVEMMKQTSNDRVNSVWLARYDPQKERSRLNQQPNGNQDQEHLRTWIRRKYKDKRWYSSDGTAGGGNSANQNTKSGQRGSAPVSASRQPQATVAPMPPVNPPADLLGAFDAPAPAAVGAPSPQNGGWDAFGGSSHQQQNSNFAGFGNGTNSTPDPFAQPAKQQPPQQQQQQNFANFGSTDPFAQQPQPQPQPQQQPQAQNQGFANFNQQQPPPQQQQQFANFSGQQLPQQPPPPQQQTQNVANFGNQNSQQQQPREGFANFNQQQQPPRQHPQPPQQPVPQQAGVFADFNQQQQMMTPQQQQMGNAAPSGGGFANFNQQQVPEQQVQQQKQQPAAQQGAGFAANFNQQQPAPTQTHTQPIAVQESGPEPQASQEQQPPMQAQQQAMPTLMAAKEDPMDAFAHLSVAGDNSNGSNNSQPMTMNHPAVKSDVSQIKSNDSSTVQYEAMQIVCYKSNGKRSKAKILKKHVDDDLQPYYSIMLPFGKEKQTDNAHLEPLDPAFEKLESMLLSLSTAQLKQVDYFLSNNMTTDTSSGLGGSPTDPGPAMQMPLAGDTKTNNQAPAIMASSNSITMGGTMGQTVMPAAMMNRASSNASVSSNPLPEARPPVPNMGVKQPNLQQYQQQPQMQGKMKGSNPAPQMMTQQQHHSMQGHQPPQMQGQAGGQQFPRMQMQQQPLQGQDLPKMQGQVGGQQLPQMQMQQQPLQGQNPPQMQGQASGQQLPQMQIQQQPLQGQGQQPPQMPQQQPLQGQGQQQPQMQGQSKVKSVDSNFHRCRCNSSHCKDRILLNCRVKPTTSARSRATTTSDAGSIQWTATSTDADATAATARTESFSIARSCQRTATSADADATTISERAKSSSKWSSSTAFTSRQPL</sequence>
<dbReference type="Pfam" id="PF01412">
    <property type="entry name" value="ArfGap"/>
    <property type="match status" value="1"/>
</dbReference>
<evidence type="ECO:0000256" key="5">
    <source>
        <dbReference type="PROSITE-ProRule" id="PRU00288"/>
    </source>
</evidence>
<feature type="region of interest" description="Disordered" evidence="6">
    <location>
        <begin position="147"/>
        <end position="477"/>
    </location>
</feature>
<protein>
    <recommendedName>
        <fullName evidence="7">Arf-GAP domain-containing protein</fullName>
    </recommendedName>
</protein>
<feature type="compositionally biased region" description="Low complexity" evidence="6">
    <location>
        <begin position="405"/>
        <end position="477"/>
    </location>
</feature>
<feature type="region of interest" description="Disordered" evidence="6">
    <location>
        <begin position="495"/>
        <end position="525"/>
    </location>
</feature>
<feature type="compositionally biased region" description="Low complexity" evidence="6">
    <location>
        <begin position="246"/>
        <end position="277"/>
    </location>
</feature>
<keyword evidence="1" id="KW-0479">Metal-binding</keyword>
<dbReference type="PRINTS" id="PR00405">
    <property type="entry name" value="REVINTRACTNG"/>
</dbReference>
<feature type="compositionally biased region" description="Pro residues" evidence="6">
    <location>
        <begin position="360"/>
        <end position="369"/>
    </location>
</feature>
<evidence type="ECO:0000259" key="7">
    <source>
        <dbReference type="PROSITE" id="PS50115"/>
    </source>
</evidence>
<feature type="region of interest" description="Disordered" evidence="6">
    <location>
        <begin position="678"/>
        <end position="852"/>
    </location>
</feature>
<feature type="compositionally biased region" description="Low complexity" evidence="6">
    <location>
        <begin position="285"/>
        <end position="319"/>
    </location>
</feature>
<evidence type="ECO:0000256" key="2">
    <source>
        <dbReference type="ARBA" id="ARBA00022737"/>
    </source>
</evidence>
<dbReference type="EMBL" id="HBIX01029700">
    <property type="protein sequence ID" value="CAE0727134.1"/>
    <property type="molecule type" value="Transcribed_RNA"/>
</dbReference>
<keyword evidence="4" id="KW-0862">Zinc</keyword>
<organism evidence="8">
    <name type="scientific">Pseudo-nitzschia australis</name>
    <dbReference type="NCBI Taxonomy" id="44445"/>
    <lineage>
        <taxon>Eukaryota</taxon>
        <taxon>Sar</taxon>
        <taxon>Stramenopiles</taxon>
        <taxon>Ochrophyta</taxon>
        <taxon>Bacillariophyta</taxon>
        <taxon>Bacillariophyceae</taxon>
        <taxon>Bacillariophycidae</taxon>
        <taxon>Bacillariales</taxon>
        <taxon>Bacillariaceae</taxon>
        <taxon>Pseudo-nitzschia</taxon>
    </lineage>
</organism>
<feature type="compositionally biased region" description="Low complexity" evidence="6">
    <location>
        <begin position="193"/>
        <end position="213"/>
    </location>
</feature>
<evidence type="ECO:0000256" key="4">
    <source>
        <dbReference type="ARBA" id="ARBA00022833"/>
    </source>
</evidence>
<reference evidence="8" key="1">
    <citation type="submission" date="2021-01" db="EMBL/GenBank/DDBJ databases">
        <authorList>
            <person name="Corre E."/>
            <person name="Pelletier E."/>
            <person name="Niang G."/>
            <person name="Scheremetjew M."/>
            <person name="Finn R."/>
            <person name="Kale V."/>
            <person name="Holt S."/>
            <person name="Cochrane G."/>
            <person name="Meng A."/>
            <person name="Brown T."/>
            <person name="Cohen L."/>
        </authorList>
    </citation>
    <scope>NUCLEOTIDE SEQUENCE</scope>
    <source>
        <strain evidence="8">10249 10 AB</strain>
    </source>
</reference>